<evidence type="ECO:0000256" key="2">
    <source>
        <dbReference type="ARBA" id="ARBA00023242"/>
    </source>
</evidence>
<proteinExistence type="predicted"/>
<dbReference type="OrthoDB" id="5376140at2759"/>
<dbReference type="InterPro" id="IPR000953">
    <property type="entry name" value="Chromo/chromo_shadow_dom"/>
</dbReference>
<protein>
    <recommendedName>
        <fullName evidence="3">Chromo domain-containing protein</fullName>
    </recommendedName>
</protein>
<keyword evidence="5" id="KW-1185">Reference proteome</keyword>
<dbReference type="GeneTree" id="ENSGT01010000229073"/>
<dbReference type="GO" id="GO:0005634">
    <property type="term" value="C:nucleus"/>
    <property type="evidence" value="ECO:0007669"/>
    <property type="project" value="UniProtKB-SubCell"/>
</dbReference>
<dbReference type="AlphaFoldDB" id="A0A8C5MKS2"/>
<accession>A0A8C5MKS2</accession>
<dbReference type="Pfam" id="PF00385">
    <property type="entry name" value="Chromo"/>
    <property type="match status" value="1"/>
</dbReference>
<dbReference type="PRINTS" id="PR00504">
    <property type="entry name" value="CHROMODOMAIN"/>
</dbReference>
<dbReference type="InterPro" id="IPR017984">
    <property type="entry name" value="Chromo_dom_subgr"/>
</dbReference>
<dbReference type="Proteomes" id="UP000694569">
    <property type="component" value="Unplaced"/>
</dbReference>
<dbReference type="SMART" id="SM00298">
    <property type="entry name" value="CHROMO"/>
    <property type="match status" value="1"/>
</dbReference>
<evidence type="ECO:0000256" key="1">
    <source>
        <dbReference type="ARBA" id="ARBA00004123"/>
    </source>
</evidence>
<dbReference type="Gene3D" id="2.40.50.40">
    <property type="match status" value="1"/>
</dbReference>
<dbReference type="InterPro" id="IPR023780">
    <property type="entry name" value="Chromo_domain"/>
</dbReference>
<reference evidence="4" key="1">
    <citation type="submission" date="2025-08" db="UniProtKB">
        <authorList>
            <consortium name="Ensembl"/>
        </authorList>
    </citation>
    <scope>IDENTIFICATION</scope>
</reference>
<dbReference type="SUPFAM" id="SSF54160">
    <property type="entry name" value="Chromo domain-like"/>
    <property type="match status" value="1"/>
</dbReference>
<dbReference type="InterPro" id="IPR051219">
    <property type="entry name" value="Heterochromatin_chromo-domain"/>
</dbReference>
<evidence type="ECO:0000259" key="3">
    <source>
        <dbReference type="PROSITE" id="PS50013"/>
    </source>
</evidence>
<evidence type="ECO:0000313" key="5">
    <source>
        <dbReference type="Proteomes" id="UP000694569"/>
    </source>
</evidence>
<evidence type="ECO:0000313" key="4">
    <source>
        <dbReference type="Ensembl" id="ENSLLEP00000016110.1"/>
    </source>
</evidence>
<dbReference type="PROSITE" id="PS50013">
    <property type="entry name" value="CHROMO_2"/>
    <property type="match status" value="1"/>
</dbReference>
<sequence length="140" mass="15713">MVNSVAAHLILPPSYRIHPVFHVSLLKPWHENPFPDRNTEPPAPVPISGEEEYEISRILDSRLRYGKLEYLVHWKGYGPEEQSWEPSANIHAPAKHGATIYGIPPCAASLKVINALINTLAVSFQRESKCILRNSAVLIE</sequence>
<name>A0A8C5MKS2_9ANUR</name>
<dbReference type="InterPro" id="IPR016197">
    <property type="entry name" value="Chromo-like_dom_sf"/>
</dbReference>
<dbReference type="Ensembl" id="ENSLLET00000016724.1">
    <property type="protein sequence ID" value="ENSLLEP00000016110.1"/>
    <property type="gene ID" value="ENSLLEG00000010262.1"/>
</dbReference>
<keyword evidence="2" id="KW-0539">Nucleus</keyword>
<dbReference type="PANTHER" id="PTHR22812">
    <property type="entry name" value="CHROMOBOX PROTEIN"/>
    <property type="match status" value="1"/>
</dbReference>
<feature type="domain" description="Chromo" evidence="3">
    <location>
        <begin position="53"/>
        <end position="93"/>
    </location>
</feature>
<organism evidence="4 5">
    <name type="scientific">Leptobrachium leishanense</name>
    <name type="common">Leishan spiny toad</name>
    <dbReference type="NCBI Taxonomy" id="445787"/>
    <lineage>
        <taxon>Eukaryota</taxon>
        <taxon>Metazoa</taxon>
        <taxon>Chordata</taxon>
        <taxon>Craniata</taxon>
        <taxon>Vertebrata</taxon>
        <taxon>Euteleostomi</taxon>
        <taxon>Amphibia</taxon>
        <taxon>Batrachia</taxon>
        <taxon>Anura</taxon>
        <taxon>Pelobatoidea</taxon>
        <taxon>Megophryidae</taxon>
        <taxon>Leptobrachium</taxon>
    </lineage>
</organism>
<reference evidence="4" key="2">
    <citation type="submission" date="2025-09" db="UniProtKB">
        <authorList>
            <consortium name="Ensembl"/>
        </authorList>
    </citation>
    <scope>IDENTIFICATION</scope>
</reference>
<comment type="subcellular location">
    <subcellularLocation>
        <location evidence="1">Nucleus</location>
    </subcellularLocation>
</comment>